<comment type="catalytic activity">
    <reaction evidence="1">
        <text>D-mannose 6-phosphate = D-fructose 6-phosphate</text>
        <dbReference type="Rhea" id="RHEA:12356"/>
        <dbReference type="ChEBI" id="CHEBI:58735"/>
        <dbReference type="ChEBI" id="CHEBI:61527"/>
        <dbReference type="EC" id="5.3.1.8"/>
    </reaction>
</comment>
<feature type="active site" evidence="7">
    <location>
        <position position="301"/>
    </location>
</feature>
<protein>
    <recommendedName>
        <fullName evidence="3">mannose-6-phosphate isomerase</fullName>
        <ecNumber evidence="3">5.3.1.8</ecNumber>
    </recommendedName>
</protein>
<dbReference type="InterPro" id="IPR046457">
    <property type="entry name" value="PMI_typeI_cat"/>
</dbReference>
<evidence type="ECO:0000256" key="1">
    <source>
        <dbReference type="ARBA" id="ARBA00000757"/>
    </source>
</evidence>
<feature type="binding site" evidence="8">
    <location>
        <position position="99"/>
    </location>
    <ligand>
        <name>Zn(2+)</name>
        <dbReference type="ChEBI" id="CHEBI:29105"/>
    </ligand>
</feature>
<dbReference type="InterPro" id="IPR016305">
    <property type="entry name" value="Mannose-6-P_Isomerase"/>
</dbReference>
<dbReference type="NCBIfam" id="TIGR00218">
    <property type="entry name" value="manA"/>
    <property type="match status" value="1"/>
</dbReference>
<dbReference type="PRINTS" id="PR00714">
    <property type="entry name" value="MAN6PISMRASE"/>
</dbReference>
<evidence type="ECO:0000256" key="6">
    <source>
        <dbReference type="ARBA" id="ARBA00023235"/>
    </source>
</evidence>
<dbReference type="InterPro" id="IPR018050">
    <property type="entry name" value="Pmannose_isomerase-type1_CS"/>
</dbReference>
<evidence type="ECO:0000256" key="7">
    <source>
        <dbReference type="PIRSR" id="PIRSR001480-1"/>
    </source>
</evidence>
<name>A0A975S8S8_9MICC</name>
<accession>A0A975S8S8</accession>
<keyword evidence="5 8" id="KW-0862">Zinc</keyword>
<evidence type="ECO:0000313" key="11">
    <source>
        <dbReference type="Proteomes" id="UP000680588"/>
    </source>
</evidence>
<dbReference type="Gene3D" id="2.60.120.10">
    <property type="entry name" value="Jelly Rolls"/>
    <property type="match status" value="2"/>
</dbReference>
<dbReference type="AlphaFoldDB" id="A0A975S8S8"/>
<dbReference type="KEGG" id="asun:KG104_04865"/>
<dbReference type="RefSeq" id="WP_207347637.1">
    <property type="nucleotide sequence ID" value="NZ_CP076456.1"/>
</dbReference>
<dbReference type="PANTHER" id="PTHR10309:SF0">
    <property type="entry name" value="MANNOSE-6-PHOSPHATE ISOMERASE"/>
    <property type="match status" value="1"/>
</dbReference>
<feature type="binding site" evidence="8">
    <location>
        <position position="134"/>
    </location>
    <ligand>
        <name>Zn(2+)</name>
        <dbReference type="ChEBI" id="CHEBI:29105"/>
    </ligand>
</feature>
<dbReference type="SUPFAM" id="SSF51182">
    <property type="entry name" value="RmlC-like cupins"/>
    <property type="match status" value="1"/>
</dbReference>
<evidence type="ECO:0000256" key="8">
    <source>
        <dbReference type="PIRSR" id="PIRSR001480-2"/>
    </source>
</evidence>
<dbReference type="InterPro" id="IPR011051">
    <property type="entry name" value="RmlC_Cupin_sf"/>
</dbReference>
<dbReference type="InterPro" id="IPR001250">
    <property type="entry name" value="Man6P_Isoase-1"/>
</dbReference>
<comment type="cofactor">
    <cofactor evidence="8">
        <name>Zn(2+)</name>
        <dbReference type="ChEBI" id="CHEBI:29105"/>
    </cofactor>
    <text evidence="8">Binds 1 zinc ion per subunit.</text>
</comment>
<organism evidence="10 11">
    <name type="scientific">Arthrobacter sunyaminii</name>
    <dbReference type="NCBI Taxonomy" id="2816859"/>
    <lineage>
        <taxon>Bacteria</taxon>
        <taxon>Bacillati</taxon>
        <taxon>Actinomycetota</taxon>
        <taxon>Actinomycetes</taxon>
        <taxon>Micrococcales</taxon>
        <taxon>Micrococcaceae</taxon>
        <taxon>Arthrobacter</taxon>
    </lineage>
</organism>
<dbReference type="PANTHER" id="PTHR10309">
    <property type="entry name" value="MANNOSE-6-PHOSPHATE ISOMERASE"/>
    <property type="match status" value="1"/>
</dbReference>
<dbReference type="PROSITE" id="PS00965">
    <property type="entry name" value="PMI_I_1"/>
    <property type="match status" value="1"/>
</dbReference>
<evidence type="ECO:0000256" key="5">
    <source>
        <dbReference type="ARBA" id="ARBA00022833"/>
    </source>
</evidence>
<dbReference type="Gene3D" id="1.10.441.10">
    <property type="entry name" value="Phosphomannose Isomerase, domain 2"/>
    <property type="match status" value="1"/>
</dbReference>
<dbReference type="PIRSF" id="PIRSF001480">
    <property type="entry name" value="Mannose-6-phosphate_isomerase"/>
    <property type="match status" value="1"/>
</dbReference>
<evidence type="ECO:0000313" key="10">
    <source>
        <dbReference type="EMBL" id="QWQ37879.1"/>
    </source>
</evidence>
<feature type="binding site" evidence="8">
    <location>
        <position position="282"/>
    </location>
    <ligand>
        <name>Zn(2+)</name>
        <dbReference type="ChEBI" id="CHEBI:29105"/>
    </ligand>
</feature>
<reference evidence="10" key="1">
    <citation type="submission" date="2021-06" db="EMBL/GenBank/DDBJ databases">
        <title>Novel species in genus Arthrobacter.</title>
        <authorList>
            <person name="Zhang G."/>
        </authorList>
    </citation>
    <scope>NUCLEOTIDE SEQUENCE</scope>
    <source>
        <strain evidence="10">Zg-ZUI122</strain>
    </source>
</reference>
<evidence type="ECO:0000256" key="2">
    <source>
        <dbReference type="ARBA" id="ARBA00010772"/>
    </source>
</evidence>
<sequence length="458" mass="48134">MYLLNNTLRPYAWGSVTAMAELFGREPSGEPEAELWIGAHPGAPSALVPPVPDAQTLDELIAADPQQMLGRETAAAFGGVLPFLAKVLAAGSPLSLQVHPTREQAQAGFAAEEAAGLDRGASDRNYKDENHKPEMIFALTPFEALCGFREPDEAAEIFRTVVRAVSTQNSGVPELLTWAVNELSSGHPAPDRLQRVFRALIEGGEEVREAVRLAAAALDAAGTGDSAASADGEPAPYAKELATAVELNAYYPGDPGVLLSLLLNRASLQPGEAVYLPAGNVHAYLSGLGIEVMASSDNVLRGGLTPKHVDVPELLKTVDFRPLGIPALKPVFTQMGQELYRPPFAEFMLQRIELEQRAQDTGGGYSSAASMSGSDVSVLQNGPTVVIVVRGTVVLDSPKGDLVLETGQSAFIPAAETPVIAKLSAHSAQHDDGALAFAVTVGSTDADLPDPAAPRLDI</sequence>
<keyword evidence="6 10" id="KW-0413">Isomerase</keyword>
<evidence type="ECO:0000259" key="9">
    <source>
        <dbReference type="Pfam" id="PF20511"/>
    </source>
</evidence>
<comment type="similarity">
    <text evidence="2">Belongs to the mannose-6-phosphate isomerase type 1 family.</text>
</comment>
<dbReference type="EMBL" id="CP076456">
    <property type="protein sequence ID" value="QWQ37879.1"/>
    <property type="molecule type" value="Genomic_DNA"/>
</dbReference>
<proteinExistence type="inferred from homology"/>
<dbReference type="GO" id="GO:0009298">
    <property type="term" value="P:GDP-mannose biosynthetic process"/>
    <property type="evidence" value="ECO:0007669"/>
    <property type="project" value="InterPro"/>
</dbReference>
<dbReference type="InterPro" id="IPR014710">
    <property type="entry name" value="RmlC-like_jellyroll"/>
</dbReference>
<evidence type="ECO:0000256" key="3">
    <source>
        <dbReference type="ARBA" id="ARBA00011956"/>
    </source>
</evidence>
<dbReference type="GO" id="GO:0005975">
    <property type="term" value="P:carbohydrate metabolic process"/>
    <property type="evidence" value="ECO:0007669"/>
    <property type="project" value="InterPro"/>
</dbReference>
<feature type="domain" description="Phosphomannose isomerase type I catalytic" evidence="9">
    <location>
        <begin position="3"/>
        <end position="149"/>
    </location>
</feature>
<dbReference type="GO" id="GO:0005829">
    <property type="term" value="C:cytosol"/>
    <property type="evidence" value="ECO:0007669"/>
    <property type="project" value="TreeGrafter"/>
</dbReference>
<feature type="binding site" evidence="8">
    <location>
        <position position="97"/>
    </location>
    <ligand>
        <name>Zn(2+)</name>
        <dbReference type="ChEBI" id="CHEBI:29105"/>
    </ligand>
</feature>
<dbReference type="Pfam" id="PF20511">
    <property type="entry name" value="PMI_typeI_cat"/>
    <property type="match status" value="1"/>
</dbReference>
<evidence type="ECO:0000256" key="4">
    <source>
        <dbReference type="ARBA" id="ARBA00022723"/>
    </source>
</evidence>
<keyword evidence="4 8" id="KW-0479">Metal-binding</keyword>
<dbReference type="GO" id="GO:0008270">
    <property type="term" value="F:zinc ion binding"/>
    <property type="evidence" value="ECO:0007669"/>
    <property type="project" value="InterPro"/>
</dbReference>
<dbReference type="EC" id="5.3.1.8" evidence="3"/>
<keyword evidence="11" id="KW-1185">Reference proteome</keyword>
<dbReference type="CDD" id="cd07011">
    <property type="entry name" value="cupin_PMI_type_I_N"/>
    <property type="match status" value="1"/>
</dbReference>
<gene>
    <name evidence="10" type="primary">manA</name>
    <name evidence="10" type="ORF">KG104_04865</name>
</gene>
<dbReference type="Proteomes" id="UP000680588">
    <property type="component" value="Chromosome"/>
</dbReference>
<dbReference type="GO" id="GO:0004476">
    <property type="term" value="F:mannose-6-phosphate isomerase activity"/>
    <property type="evidence" value="ECO:0007669"/>
    <property type="project" value="UniProtKB-EC"/>
</dbReference>